<feature type="domain" description="NAD(P)-binding" evidence="1">
    <location>
        <begin position="8"/>
        <end position="151"/>
    </location>
</feature>
<comment type="caution">
    <text evidence="2">The sequence shown here is derived from an EMBL/GenBank/DDBJ whole genome shotgun (WGS) entry which is preliminary data.</text>
</comment>
<name>A0A921JVW2_9LACO</name>
<dbReference type="Gene3D" id="3.90.25.10">
    <property type="entry name" value="UDP-galactose 4-epimerase, domain 1"/>
    <property type="match status" value="1"/>
</dbReference>
<dbReference type="Proteomes" id="UP000721920">
    <property type="component" value="Unassembled WGS sequence"/>
</dbReference>
<organism evidence="2 3">
    <name type="scientific">Levilactobacillus hammesii</name>
    <dbReference type="NCBI Taxonomy" id="267633"/>
    <lineage>
        <taxon>Bacteria</taxon>
        <taxon>Bacillati</taxon>
        <taxon>Bacillota</taxon>
        <taxon>Bacilli</taxon>
        <taxon>Lactobacillales</taxon>
        <taxon>Lactobacillaceae</taxon>
        <taxon>Levilactobacillus</taxon>
    </lineage>
</organism>
<dbReference type="InterPro" id="IPR016040">
    <property type="entry name" value="NAD(P)-bd_dom"/>
</dbReference>
<protein>
    <submittedName>
        <fullName evidence="2">NAD(P)H-binding protein</fullName>
    </submittedName>
</protein>
<dbReference type="PANTHER" id="PTHR47129">
    <property type="entry name" value="QUINONE OXIDOREDUCTASE 2"/>
    <property type="match status" value="1"/>
</dbReference>
<dbReference type="InterPro" id="IPR052718">
    <property type="entry name" value="NmrA-type_oxidoreductase"/>
</dbReference>
<reference evidence="2" key="2">
    <citation type="submission" date="2021-09" db="EMBL/GenBank/DDBJ databases">
        <authorList>
            <person name="Gilroy R."/>
        </authorList>
    </citation>
    <scope>NUCLEOTIDE SEQUENCE</scope>
    <source>
        <strain evidence="2">CHK173-2145</strain>
    </source>
</reference>
<dbReference type="Pfam" id="PF13460">
    <property type="entry name" value="NAD_binding_10"/>
    <property type="match status" value="1"/>
</dbReference>
<evidence type="ECO:0000259" key="1">
    <source>
        <dbReference type="Pfam" id="PF13460"/>
    </source>
</evidence>
<dbReference type="SUPFAM" id="SSF51735">
    <property type="entry name" value="NAD(P)-binding Rossmann-fold domains"/>
    <property type="match status" value="1"/>
</dbReference>
<dbReference type="AlphaFoldDB" id="A0A921JVW2"/>
<dbReference type="EMBL" id="DYXN01000042">
    <property type="protein sequence ID" value="HJE86530.1"/>
    <property type="molecule type" value="Genomic_DNA"/>
</dbReference>
<sequence>MKYAISAATGHFGQIAIQHLLKTVPASNIVAIVRNAKKGHLVLPDGITIRQADYTDEAALETALAGVDRLLFISSVPGGEISRQQQHANVVSAAQAAGVEYVAYTSFAKADTAQSPLSRDHVTTEKLIKSSGLAYSFLRNAWYLENEISYLQAGAARKSGVYAAGAGQISFALEREYAEAAAKVLQLANPQPVYEFGGQPRTYADLAKAVQQATGKPADFQSVSSDAYRQALLAGGMAAEMVDVFASMQQMMKDNELKVTAADLESVLGRSLTPLPDAINEILQR</sequence>
<evidence type="ECO:0000313" key="2">
    <source>
        <dbReference type="EMBL" id="HJE86530.1"/>
    </source>
</evidence>
<proteinExistence type="predicted"/>
<dbReference type="Gene3D" id="3.40.50.720">
    <property type="entry name" value="NAD(P)-binding Rossmann-like Domain"/>
    <property type="match status" value="1"/>
</dbReference>
<dbReference type="InterPro" id="IPR036291">
    <property type="entry name" value="NAD(P)-bd_dom_sf"/>
</dbReference>
<accession>A0A921JVW2</accession>
<gene>
    <name evidence="2" type="ORF">K8U88_02985</name>
</gene>
<dbReference type="PANTHER" id="PTHR47129:SF1">
    <property type="entry name" value="NMRA-LIKE DOMAIN-CONTAINING PROTEIN"/>
    <property type="match status" value="1"/>
</dbReference>
<evidence type="ECO:0000313" key="3">
    <source>
        <dbReference type="Proteomes" id="UP000721920"/>
    </source>
</evidence>
<reference evidence="2" key="1">
    <citation type="journal article" date="2021" name="PeerJ">
        <title>Extensive microbial diversity within the chicken gut microbiome revealed by metagenomics and culture.</title>
        <authorList>
            <person name="Gilroy R."/>
            <person name="Ravi A."/>
            <person name="Getino M."/>
            <person name="Pursley I."/>
            <person name="Horton D.L."/>
            <person name="Alikhan N.F."/>
            <person name="Baker D."/>
            <person name="Gharbi K."/>
            <person name="Hall N."/>
            <person name="Watson M."/>
            <person name="Adriaenssens E.M."/>
            <person name="Foster-Nyarko E."/>
            <person name="Jarju S."/>
            <person name="Secka A."/>
            <person name="Antonio M."/>
            <person name="Oren A."/>
            <person name="Chaudhuri R.R."/>
            <person name="La Ragione R."/>
            <person name="Hildebrand F."/>
            <person name="Pallen M.J."/>
        </authorList>
    </citation>
    <scope>NUCLEOTIDE SEQUENCE</scope>
    <source>
        <strain evidence="2">CHK173-2145</strain>
    </source>
</reference>